<dbReference type="EMBL" id="CP015866">
    <property type="protein sequence ID" value="ANJ11699.1"/>
    <property type="molecule type" value="Genomic_DNA"/>
</dbReference>
<dbReference type="GeneID" id="91308327"/>
<evidence type="ECO:0000256" key="2">
    <source>
        <dbReference type="ARBA" id="ARBA00023125"/>
    </source>
</evidence>
<dbReference type="RefSeq" id="WP_064732024.1">
    <property type="nucleotide sequence ID" value="NZ_BMRX01000007.1"/>
</dbReference>
<dbReference type="InterPro" id="IPR036388">
    <property type="entry name" value="WH-like_DNA-bd_sf"/>
</dbReference>
<dbReference type="SUPFAM" id="SSF52540">
    <property type="entry name" value="P-loop containing nucleoside triphosphate hydrolases"/>
    <property type="match status" value="1"/>
</dbReference>
<dbReference type="SUPFAM" id="SSF46894">
    <property type="entry name" value="C-terminal effector domain of the bipartite response regulators"/>
    <property type="match status" value="1"/>
</dbReference>
<proteinExistence type="predicted"/>
<dbReference type="AlphaFoldDB" id="A0A191V9J6"/>
<dbReference type="InterPro" id="IPR027417">
    <property type="entry name" value="P-loop_NTPase"/>
</dbReference>
<dbReference type="InterPro" id="IPR059106">
    <property type="entry name" value="WHD_MalT"/>
</dbReference>
<gene>
    <name evidence="5" type="ORF">Spa2297_25850</name>
</gene>
<keyword evidence="3" id="KW-0804">Transcription</keyword>
<dbReference type="PRINTS" id="PR00038">
    <property type="entry name" value="HTHLUXR"/>
</dbReference>
<keyword evidence="2" id="KW-0238">DNA-binding</keyword>
<dbReference type="Gene3D" id="1.10.10.10">
    <property type="entry name" value="Winged helix-like DNA-binding domain superfamily/Winged helix DNA-binding domain"/>
    <property type="match status" value="1"/>
</dbReference>
<dbReference type="InterPro" id="IPR016032">
    <property type="entry name" value="Sig_transdc_resp-reg_C-effctor"/>
</dbReference>
<dbReference type="Proteomes" id="UP000078468">
    <property type="component" value="Chromosome"/>
</dbReference>
<dbReference type="KEGG" id="spav:Spa2297_25850"/>
<evidence type="ECO:0000313" key="6">
    <source>
        <dbReference type="Proteomes" id="UP000078468"/>
    </source>
</evidence>
<sequence>MAWERRSGREPVAPAHDLGAAPFLRTRTAVPALPPTFLRRGRLTRRLDAGLDTPLTLVSGAAGAGKTLLAADWAARAERPVAWLTNDAGHQGSGTFWAYVLEALHGAGESVPPEVGAPACGDRADALFPARLAGALCERDRPVTVVLDEYDRVSDPEISAQLEFVLRHAGPGLRLVLVTRNEPRLPLHRYRASGELTEIRNADLAFTPDEAAELLGLHGLELPRHATLGLVEHTRGWAAGLRLCALAARDSADPERYLKEFEAGHSAVADFLLAEVLDRQSPGTRGLLLRVSVLGDFPPGLADALTGRRDAESVLAGLRRQNAFVEYLGDVSYRLHPLFGEILRAHLRERLPGLEAELHRRAAGWLRRHGRLTEALRHGAAADDWEFTAGALLGDLAVGQFFTGLRSPDLAALFARMPATATDPAAELVRAASRLARSDPEGGLAHLRHAERALPVDTPAATRMCGALLRALAARLTGSPGDAATAAGDAGRLLAEVPQGLREEHPEVPALLRAHVGCTLLWAGHLDEARAGLAAVAGGGERAATAPAREDALGHLALLDYLDGRPSAAENRALAATALRRRFSLPAGCGSGIALVVLAAVAVERDELERAEAWLDAADGGEQAVRDPVCAGFGATTRARLLLARGRPRAALDALRRPVPGVTASPWLEAHRTVLTAAAHQAEGHRGAACALLRRVPPSPAMCAVEAAGVQYAAGFPEAALRRLDALPARGGPGPAVRVRAALLRARAADAAGDTGTARRLVEHAVREARRERLRRPLLDTGPWIRPLLDPAPAPPPAPPVVPDLSLREREVLSGVARLMSYEEIGADLFISVNTVKTHLKNAYRKLSVNRRSDAVRRARELHLL</sequence>
<dbReference type="CDD" id="cd06170">
    <property type="entry name" value="LuxR_C_like"/>
    <property type="match status" value="1"/>
</dbReference>
<dbReference type="GO" id="GO:0003677">
    <property type="term" value="F:DNA binding"/>
    <property type="evidence" value="ECO:0007669"/>
    <property type="project" value="UniProtKB-KW"/>
</dbReference>
<dbReference type="PANTHER" id="PTHR44688">
    <property type="entry name" value="DNA-BINDING TRANSCRIPTIONAL ACTIVATOR DEVR_DOSR"/>
    <property type="match status" value="1"/>
</dbReference>
<evidence type="ECO:0000256" key="3">
    <source>
        <dbReference type="ARBA" id="ARBA00023163"/>
    </source>
</evidence>
<protein>
    <submittedName>
        <fullName evidence="5">Helix-turn-helix transcriptional regulator</fullName>
    </submittedName>
</protein>
<dbReference type="InterPro" id="IPR000792">
    <property type="entry name" value="Tscrpt_reg_LuxR_C"/>
</dbReference>
<organism evidence="5 6">
    <name type="scientific">Streptomyces parvulus</name>
    <dbReference type="NCBI Taxonomy" id="146923"/>
    <lineage>
        <taxon>Bacteria</taxon>
        <taxon>Bacillati</taxon>
        <taxon>Actinomycetota</taxon>
        <taxon>Actinomycetes</taxon>
        <taxon>Kitasatosporales</taxon>
        <taxon>Streptomycetaceae</taxon>
        <taxon>Streptomyces</taxon>
    </lineage>
</organism>
<dbReference type="SMART" id="SM00421">
    <property type="entry name" value="HTH_LUXR"/>
    <property type="match status" value="1"/>
</dbReference>
<dbReference type="Pfam" id="PF25873">
    <property type="entry name" value="WHD_MalT"/>
    <property type="match status" value="1"/>
</dbReference>
<dbReference type="Gene3D" id="3.40.50.300">
    <property type="entry name" value="P-loop containing nucleotide triphosphate hydrolases"/>
    <property type="match status" value="1"/>
</dbReference>
<evidence type="ECO:0000313" key="5">
    <source>
        <dbReference type="EMBL" id="ANJ11699.1"/>
    </source>
</evidence>
<reference evidence="5 6" key="1">
    <citation type="submission" date="2016-05" db="EMBL/GenBank/DDBJ databases">
        <title>Non-Contiguous Finished Genome Sequence of Streptomyces parvulus 2297 Integrated Site-Specifically with Actinophage R4.</title>
        <authorList>
            <person name="Nishizawa T."/>
            <person name="Miura T."/>
            <person name="Harada C."/>
            <person name="Guo Y."/>
            <person name="Narisawa K."/>
            <person name="Ohta H."/>
            <person name="Takahashi H."/>
            <person name="Shirai M."/>
        </authorList>
    </citation>
    <scope>NUCLEOTIDE SEQUENCE [LARGE SCALE GENOMIC DNA]</scope>
    <source>
        <strain evidence="5 6">2297</strain>
    </source>
</reference>
<name>A0A191V9J6_9ACTN</name>
<dbReference type="PANTHER" id="PTHR44688:SF16">
    <property type="entry name" value="DNA-BINDING TRANSCRIPTIONAL ACTIVATOR DEVR_DOSR"/>
    <property type="match status" value="1"/>
</dbReference>
<dbReference type="Gene3D" id="1.25.40.10">
    <property type="entry name" value="Tetratricopeptide repeat domain"/>
    <property type="match status" value="1"/>
</dbReference>
<dbReference type="InterPro" id="IPR011990">
    <property type="entry name" value="TPR-like_helical_dom_sf"/>
</dbReference>
<evidence type="ECO:0000256" key="1">
    <source>
        <dbReference type="ARBA" id="ARBA00023015"/>
    </source>
</evidence>
<dbReference type="GO" id="GO:0006355">
    <property type="term" value="P:regulation of DNA-templated transcription"/>
    <property type="evidence" value="ECO:0007669"/>
    <property type="project" value="InterPro"/>
</dbReference>
<accession>A0A191V9J6</accession>
<dbReference type="PROSITE" id="PS50043">
    <property type="entry name" value="HTH_LUXR_2"/>
    <property type="match status" value="1"/>
</dbReference>
<keyword evidence="1" id="KW-0805">Transcription regulation</keyword>
<evidence type="ECO:0000259" key="4">
    <source>
        <dbReference type="PROSITE" id="PS50043"/>
    </source>
</evidence>
<feature type="domain" description="HTH luxR-type" evidence="4">
    <location>
        <begin position="796"/>
        <end position="863"/>
    </location>
</feature>
<dbReference type="Pfam" id="PF00196">
    <property type="entry name" value="GerE"/>
    <property type="match status" value="1"/>
</dbReference>